<keyword evidence="1" id="KW-1133">Transmembrane helix</keyword>
<dbReference type="Proteomes" id="UP001596143">
    <property type="component" value="Unassembled WGS sequence"/>
</dbReference>
<evidence type="ECO:0000313" key="2">
    <source>
        <dbReference type="EMBL" id="MFC5627381.1"/>
    </source>
</evidence>
<protein>
    <submittedName>
        <fullName evidence="2">DUF5325 family protein</fullName>
    </submittedName>
</protein>
<keyword evidence="3" id="KW-1185">Reference proteome</keyword>
<gene>
    <name evidence="2" type="ORF">ACFPTR_00530</name>
</gene>
<keyword evidence="1" id="KW-0812">Transmembrane</keyword>
<dbReference type="Pfam" id="PF17259">
    <property type="entry name" value="DUF5325"/>
    <property type="match status" value="1"/>
</dbReference>
<reference evidence="3" key="1">
    <citation type="journal article" date="2019" name="Int. J. Syst. Evol. Microbiol.">
        <title>The Global Catalogue of Microorganisms (GCM) 10K type strain sequencing project: providing services to taxonomists for standard genome sequencing and annotation.</title>
        <authorList>
            <consortium name="The Broad Institute Genomics Platform"/>
            <consortium name="The Broad Institute Genome Sequencing Center for Infectious Disease"/>
            <person name="Wu L."/>
            <person name="Ma J."/>
        </authorList>
    </citation>
    <scope>NUCLEOTIDE SEQUENCE [LARGE SCALE GENOMIC DNA]</scope>
    <source>
        <strain evidence="3">CGMCC 1.15790</strain>
    </source>
</reference>
<feature type="transmembrane region" description="Helical" evidence="1">
    <location>
        <begin position="7"/>
        <end position="25"/>
    </location>
</feature>
<accession>A0ABW0U1Q8</accession>
<evidence type="ECO:0000313" key="3">
    <source>
        <dbReference type="Proteomes" id="UP001596143"/>
    </source>
</evidence>
<organism evidence="2 3">
    <name type="scientific">Aliibacillus thermotolerans</name>
    <dbReference type="NCBI Taxonomy" id="1834418"/>
    <lineage>
        <taxon>Bacteria</taxon>
        <taxon>Bacillati</taxon>
        <taxon>Bacillota</taxon>
        <taxon>Bacilli</taxon>
        <taxon>Bacillales</taxon>
        <taxon>Bacillaceae</taxon>
        <taxon>Aliibacillus</taxon>
    </lineage>
</organism>
<keyword evidence="1" id="KW-0472">Membrane</keyword>
<dbReference type="EMBL" id="JBHSPF010000004">
    <property type="protein sequence ID" value="MFC5627381.1"/>
    <property type="molecule type" value="Genomic_DNA"/>
</dbReference>
<proteinExistence type="predicted"/>
<evidence type="ECO:0000256" key="1">
    <source>
        <dbReference type="SAM" id="Phobius"/>
    </source>
</evidence>
<name>A0ABW0U1Q8_9BACI</name>
<sequence>MNREKTIFLLLAILAVLSISMIGVAIAERSIIIACIAVLGTYLSFALARKTREKWSASSDEQ</sequence>
<dbReference type="RefSeq" id="WP_270898454.1">
    <property type="nucleotide sequence ID" value="NZ_JBHSPF010000004.1"/>
</dbReference>
<comment type="caution">
    <text evidence="2">The sequence shown here is derived from an EMBL/GenBank/DDBJ whole genome shotgun (WGS) entry which is preliminary data.</text>
</comment>
<feature type="transmembrane region" description="Helical" evidence="1">
    <location>
        <begin position="31"/>
        <end position="48"/>
    </location>
</feature>
<dbReference type="InterPro" id="IPR035211">
    <property type="entry name" value="DUF5325"/>
</dbReference>